<dbReference type="Pfam" id="PF06114">
    <property type="entry name" value="Peptidase_M78"/>
    <property type="match status" value="1"/>
</dbReference>
<sequence>MKRTKMKEGCSLAELLEEIEANQFAMALLMPEHQVEKYVKKFCKNGIDVEQEEGIKMMANLFQVSEQLMILRLIKLGYINWLY</sequence>
<gene>
    <name evidence="2" type="ORF">P9850_12260</name>
</gene>
<comment type="caution">
    <text evidence="2">The sequence shown here is derived from an EMBL/GenBank/DDBJ whole genome shotgun (WGS) entry which is preliminary data.</text>
</comment>
<proteinExistence type="predicted"/>
<evidence type="ECO:0000259" key="1">
    <source>
        <dbReference type="Pfam" id="PF06114"/>
    </source>
</evidence>
<evidence type="ECO:0000313" key="3">
    <source>
        <dbReference type="Proteomes" id="UP001339962"/>
    </source>
</evidence>
<accession>A0ABD5IZ24</accession>
<organism evidence="2 3">
    <name type="scientific">Anoxybacteroides rupiense</name>
    <dbReference type="NCBI Taxonomy" id="311460"/>
    <lineage>
        <taxon>Bacteria</taxon>
        <taxon>Bacillati</taxon>
        <taxon>Bacillota</taxon>
        <taxon>Bacilli</taxon>
        <taxon>Bacillales</taxon>
        <taxon>Anoxybacillaceae</taxon>
        <taxon>Anoxybacteroides</taxon>
    </lineage>
</organism>
<protein>
    <submittedName>
        <fullName evidence="2">ImmA/IrrE family metallo-endopeptidase</fullName>
    </submittedName>
</protein>
<reference evidence="2 3" key="1">
    <citation type="submission" date="2023-03" db="EMBL/GenBank/DDBJ databases">
        <title>Bacillus Genome Sequencing.</title>
        <authorList>
            <person name="Dunlap C."/>
        </authorList>
    </citation>
    <scope>NUCLEOTIDE SEQUENCE [LARGE SCALE GENOMIC DNA]</scope>
    <source>
        <strain evidence="2 3">NRS-38</strain>
    </source>
</reference>
<name>A0ABD5IZ24_9BACL</name>
<dbReference type="RefSeq" id="WP_328218818.1">
    <property type="nucleotide sequence ID" value="NZ_JARTLI010000027.1"/>
</dbReference>
<evidence type="ECO:0000313" key="2">
    <source>
        <dbReference type="EMBL" id="MED5052591.1"/>
    </source>
</evidence>
<dbReference type="InterPro" id="IPR010359">
    <property type="entry name" value="IrrE_HExxH"/>
</dbReference>
<feature type="domain" description="IrrE N-terminal-like" evidence="1">
    <location>
        <begin position="8"/>
        <end position="73"/>
    </location>
</feature>
<dbReference type="Proteomes" id="UP001339962">
    <property type="component" value="Unassembled WGS sequence"/>
</dbReference>
<dbReference type="EMBL" id="JARTLI010000027">
    <property type="protein sequence ID" value="MED5052591.1"/>
    <property type="molecule type" value="Genomic_DNA"/>
</dbReference>
<dbReference type="AlphaFoldDB" id="A0ABD5IZ24"/>